<dbReference type="PANTHER" id="PTHR34109:SF1">
    <property type="entry name" value="VOC DOMAIN-CONTAINING PROTEIN"/>
    <property type="match status" value="1"/>
</dbReference>
<dbReference type="Gene3D" id="3.30.720.110">
    <property type="match status" value="1"/>
</dbReference>
<gene>
    <name evidence="2" type="ORF">O4H49_01865</name>
</gene>
<dbReference type="PANTHER" id="PTHR34109">
    <property type="entry name" value="BNAUNNG04460D PROTEIN-RELATED"/>
    <property type="match status" value="1"/>
</dbReference>
<reference evidence="2" key="1">
    <citation type="submission" date="2022-12" db="EMBL/GenBank/DDBJ databases">
        <title>Bacterial isolates from different developmental stages of Nematostella vectensis.</title>
        <authorList>
            <person name="Fraune S."/>
        </authorList>
    </citation>
    <scope>NUCLEOTIDE SEQUENCE</scope>
    <source>
        <strain evidence="2">G21630-S1</strain>
    </source>
</reference>
<dbReference type="Proteomes" id="UP001069802">
    <property type="component" value="Unassembled WGS sequence"/>
</dbReference>
<evidence type="ECO:0000259" key="1">
    <source>
        <dbReference type="PROSITE" id="PS51819"/>
    </source>
</evidence>
<feature type="domain" description="VOC" evidence="1">
    <location>
        <begin position="11"/>
        <end position="137"/>
    </location>
</feature>
<dbReference type="Pfam" id="PF00903">
    <property type="entry name" value="Glyoxalase"/>
    <property type="match status" value="1"/>
</dbReference>
<dbReference type="EMBL" id="JAPWGY010000001">
    <property type="protein sequence ID" value="MCZ4279504.1"/>
    <property type="molecule type" value="Genomic_DNA"/>
</dbReference>
<name>A0ABT4LEJ4_9PROT</name>
<dbReference type="Gene3D" id="3.30.720.120">
    <property type="match status" value="1"/>
</dbReference>
<proteinExistence type="predicted"/>
<dbReference type="CDD" id="cd07246">
    <property type="entry name" value="VOC_like"/>
    <property type="match status" value="1"/>
</dbReference>
<accession>A0ABT4LEJ4</accession>
<dbReference type="RefSeq" id="WP_269421706.1">
    <property type="nucleotide sequence ID" value="NZ_JAPWGY010000001.1"/>
</dbReference>
<dbReference type="InterPro" id="IPR037523">
    <property type="entry name" value="VOC_core"/>
</dbReference>
<dbReference type="InterPro" id="IPR004360">
    <property type="entry name" value="Glyas_Fos-R_dOase_dom"/>
</dbReference>
<protein>
    <submittedName>
        <fullName evidence="2">VOC family protein</fullName>
    </submittedName>
</protein>
<dbReference type="PROSITE" id="PS51819">
    <property type="entry name" value="VOC"/>
    <property type="match status" value="1"/>
</dbReference>
<organism evidence="2 3">
    <name type="scientific">Kiloniella laminariae</name>
    <dbReference type="NCBI Taxonomy" id="454162"/>
    <lineage>
        <taxon>Bacteria</taxon>
        <taxon>Pseudomonadati</taxon>
        <taxon>Pseudomonadota</taxon>
        <taxon>Alphaproteobacteria</taxon>
        <taxon>Rhodospirillales</taxon>
        <taxon>Kiloniellaceae</taxon>
        <taxon>Kiloniella</taxon>
    </lineage>
</organism>
<keyword evidence="3" id="KW-1185">Reference proteome</keyword>
<sequence length="193" mass="20885">MARKINPVPKGYHTSTPVLVVQDAAAAIEFYCEVFGAKELSRLVSDDGLTILRSELKIGNSVILLNDEMPAYGILSPASLGGASTALQLYLPELDAVWARAVKAYSYVLLPLEDAYWGERTGKLIDPFGHVWILSKKTEVLSQEEIKKRAALISPLAFGQDNNENASVQNSEQLSPSGQDAVPIIDIAMALNG</sequence>
<evidence type="ECO:0000313" key="3">
    <source>
        <dbReference type="Proteomes" id="UP001069802"/>
    </source>
</evidence>
<dbReference type="InterPro" id="IPR029068">
    <property type="entry name" value="Glyas_Bleomycin-R_OHBP_Dase"/>
</dbReference>
<comment type="caution">
    <text evidence="2">The sequence shown here is derived from an EMBL/GenBank/DDBJ whole genome shotgun (WGS) entry which is preliminary data.</text>
</comment>
<dbReference type="SUPFAM" id="SSF54593">
    <property type="entry name" value="Glyoxalase/Bleomycin resistance protein/Dihydroxybiphenyl dioxygenase"/>
    <property type="match status" value="1"/>
</dbReference>
<evidence type="ECO:0000313" key="2">
    <source>
        <dbReference type="EMBL" id="MCZ4279504.1"/>
    </source>
</evidence>